<feature type="compositionally biased region" description="Basic and acidic residues" evidence="1">
    <location>
        <begin position="60"/>
        <end position="70"/>
    </location>
</feature>
<sequence length="158" mass="16365">MPKARPAAYKDEKNRERFYYHVTDKNQWSSGGGLAVEALGGVERIGGGRQHRGDGGGGRPDGKAPGDHLVDPGGFAGEEGLHGAVAAVADPAGEPERAGRLHRPVAEEDALHAALHHDPHRLGGRLLREAAGAVARGEGGGGRRGEAVAVVEGNILEE</sequence>
<protein>
    <submittedName>
        <fullName evidence="2">Uncharacterized protein</fullName>
    </submittedName>
</protein>
<feature type="region of interest" description="Disordered" evidence="1">
    <location>
        <begin position="45"/>
        <end position="77"/>
    </location>
</feature>
<organism evidence="2">
    <name type="scientific">Aegilops tauschii</name>
    <name type="common">Tausch's goatgrass</name>
    <name type="synonym">Aegilops squarrosa</name>
    <dbReference type="NCBI Taxonomy" id="37682"/>
    <lineage>
        <taxon>Eukaryota</taxon>
        <taxon>Viridiplantae</taxon>
        <taxon>Streptophyta</taxon>
        <taxon>Embryophyta</taxon>
        <taxon>Tracheophyta</taxon>
        <taxon>Spermatophyta</taxon>
        <taxon>Magnoliopsida</taxon>
        <taxon>Liliopsida</taxon>
        <taxon>Poales</taxon>
        <taxon>Poaceae</taxon>
        <taxon>BOP clade</taxon>
        <taxon>Pooideae</taxon>
        <taxon>Triticodae</taxon>
        <taxon>Triticeae</taxon>
        <taxon>Triticinae</taxon>
        <taxon>Aegilops</taxon>
    </lineage>
</organism>
<evidence type="ECO:0000313" key="2">
    <source>
        <dbReference type="EnsemblPlants" id="EMT00223"/>
    </source>
</evidence>
<accession>N1QP47</accession>
<dbReference type="AlphaFoldDB" id="N1QP47"/>
<evidence type="ECO:0000256" key="1">
    <source>
        <dbReference type="SAM" id="MobiDB-lite"/>
    </source>
</evidence>
<name>N1QP47_AEGTA</name>
<dbReference type="EnsemblPlants" id="EMT00223">
    <property type="protein sequence ID" value="EMT00223"/>
    <property type="gene ID" value="F775_52253"/>
</dbReference>
<reference evidence="2" key="1">
    <citation type="submission" date="2015-06" db="UniProtKB">
        <authorList>
            <consortium name="EnsemblPlants"/>
        </authorList>
    </citation>
    <scope>IDENTIFICATION</scope>
</reference>
<proteinExistence type="predicted"/>